<keyword evidence="1" id="KW-0378">Hydrolase</keyword>
<dbReference type="AlphaFoldDB" id="A0A1Y2FMK8"/>
<dbReference type="InterPro" id="IPR005181">
    <property type="entry name" value="SASA"/>
</dbReference>
<dbReference type="EMBL" id="MCOG01000005">
    <property type="protein sequence ID" value="ORY84594.1"/>
    <property type="molecule type" value="Genomic_DNA"/>
</dbReference>
<evidence type="ECO:0000256" key="1">
    <source>
        <dbReference type="ARBA" id="ARBA00022801"/>
    </source>
</evidence>
<dbReference type="PANTHER" id="PTHR31988:SF19">
    <property type="entry name" value="9-O-ACETYL-N-ACETYLNEURAMINIC ACID DEACETYLASE-RELATED"/>
    <property type="match status" value="1"/>
</dbReference>
<comment type="caution">
    <text evidence="3">The sequence shown here is derived from an EMBL/GenBank/DDBJ whole genome shotgun (WGS) entry which is preliminary data.</text>
</comment>
<protein>
    <submittedName>
        <fullName evidence="3">Acetyl xylan esterase A</fullName>
    </submittedName>
</protein>
<gene>
    <name evidence="3" type="ORF">LY90DRAFT_448521</name>
</gene>
<evidence type="ECO:0000313" key="4">
    <source>
        <dbReference type="Proteomes" id="UP000193920"/>
    </source>
</evidence>
<feature type="domain" description="Sialate O-acetylesterase" evidence="2">
    <location>
        <begin position="12"/>
        <end position="254"/>
    </location>
</feature>
<organism evidence="3 4">
    <name type="scientific">Neocallimastix californiae</name>
    <dbReference type="NCBI Taxonomy" id="1754190"/>
    <lineage>
        <taxon>Eukaryota</taxon>
        <taxon>Fungi</taxon>
        <taxon>Fungi incertae sedis</taxon>
        <taxon>Chytridiomycota</taxon>
        <taxon>Chytridiomycota incertae sedis</taxon>
        <taxon>Neocallimastigomycetes</taxon>
        <taxon>Neocallimastigales</taxon>
        <taxon>Neocallimastigaceae</taxon>
        <taxon>Neocallimastix</taxon>
    </lineage>
</organism>
<dbReference type="InterPro" id="IPR036514">
    <property type="entry name" value="SGNH_hydro_sf"/>
</dbReference>
<proteinExistence type="predicted"/>
<accession>A0A1Y2FMK8</accession>
<name>A0A1Y2FMK8_9FUNG</name>
<dbReference type="GO" id="GO:0016787">
    <property type="term" value="F:hydrolase activity"/>
    <property type="evidence" value="ECO:0007669"/>
    <property type="project" value="UniProtKB-KW"/>
</dbReference>
<dbReference type="OrthoDB" id="2125847at2759"/>
<dbReference type="Pfam" id="PF03629">
    <property type="entry name" value="SASA"/>
    <property type="match status" value="1"/>
</dbReference>
<dbReference type="Gene3D" id="3.40.50.1110">
    <property type="entry name" value="SGNH hydrolase"/>
    <property type="match status" value="1"/>
</dbReference>
<evidence type="ECO:0000313" key="3">
    <source>
        <dbReference type="EMBL" id="ORY84594.1"/>
    </source>
</evidence>
<dbReference type="SUPFAM" id="SSF52266">
    <property type="entry name" value="SGNH hydrolase"/>
    <property type="match status" value="1"/>
</dbReference>
<reference evidence="3 4" key="1">
    <citation type="submission" date="2016-08" db="EMBL/GenBank/DDBJ databases">
        <title>A Parts List for Fungal Cellulosomes Revealed by Comparative Genomics.</title>
        <authorList>
            <consortium name="DOE Joint Genome Institute"/>
            <person name="Haitjema C.H."/>
            <person name="Gilmore S.P."/>
            <person name="Henske J.K."/>
            <person name="Solomon K.V."/>
            <person name="De Groot R."/>
            <person name="Kuo A."/>
            <person name="Mondo S.J."/>
            <person name="Salamov A.A."/>
            <person name="Labutti K."/>
            <person name="Zhao Z."/>
            <person name="Chiniquy J."/>
            <person name="Barry K."/>
            <person name="Brewer H.M."/>
            <person name="Purvine S.O."/>
            <person name="Wright A.T."/>
            <person name="Boxma B."/>
            <person name="Van Alen T."/>
            <person name="Hackstein J.H."/>
            <person name="Baker S.E."/>
            <person name="Grigoriev I.V."/>
            <person name="O'Malley M.A."/>
        </authorList>
    </citation>
    <scope>NUCLEOTIDE SEQUENCE [LARGE SCALE GENOMIC DNA]</scope>
    <source>
        <strain evidence="3 4">G1</strain>
    </source>
</reference>
<dbReference type="InterPro" id="IPR052940">
    <property type="entry name" value="Carb_Esterase_6"/>
</dbReference>
<keyword evidence="4" id="KW-1185">Reference proteome</keyword>
<sequence>MANSQTKPDPNFHIYLAFGQSNMEGQGPIEEQDKTVDKRFQMISTVNDGHGHKLGEWYDAIPPLANFDGQLGPADYFGRTLVKNLPPEIRVGVVVVAIAGCDIQLFEKENYKEYQTESFMDTRMAAYNENPYGRLVEMGKKAQQVGVIKGILLHQGETNTGQTSWPSRVNGVYQNLLKDLGLKAEEVPLLAGEVVQTNKGGQCGSMNAIIKTLPKTIPTAHIISSEGLEQQGDTLHFTSAAYRTLGERYAQEILKLLGVKSA</sequence>
<dbReference type="PANTHER" id="PTHR31988">
    <property type="entry name" value="ESTERASE, PUTATIVE (DUF303)-RELATED"/>
    <property type="match status" value="1"/>
</dbReference>
<evidence type="ECO:0000259" key="2">
    <source>
        <dbReference type="Pfam" id="PF03629"/>
    </source>
</evidence>
<dbReference type="Proteomes" id="UP000193920">
    <property type="component" value="Unassembled WGS sequence"/>
</dbReference>